<dbReference type="PANTHER" id="PTHR30625:SF15">
    <property type="entry name" value="BIOPOLYMER TRANSPORT PROTEIN EXBB"/>
    <property type="match status" value="1"/>
</dbReference>
<comment type="caution">
    <text evidence="12">The sequence shown here is derived from an EMBL/GenBank/DDBJ whole genome shotgun (WGS) entry which is preliminary data.</text>
</comment>
<evidence type="ECO:0000313" key="12">
    <source>
        <dbReference type="EMBL" id="HHS62511.1"/>
    </source>
</evidence>
<evidence type="ECO:0000256" key="7">
    <source>
        <dbReference type="ARBA" id="ARBA00023136"/>
    </source>
</evidence>
<evidence type="ECO:0000259" key="11">
    <source>
        <dbReference type="Pfam" id="PF01618"/>
    </source>
</evidence>
<dbReference type="Pfam" id="PF01618">
    <property type="entry name" value="MotA_ExbB"/>
    <property type="match status" value="1"/>
</dbReference>
<evidence type="ECO:0000256" key="6">
    <source>
        <dbReference type="ARBA" id="ARBA00022989"/>
    </source>
</evidence>
<feature type="domain" description="MotA/TolQ/ExbB proton channel" evidence="11">
    <location>
        <begin position="78"/>
        <end position="192"/>
    </location>
</feature>
<keyword evidence="6 10" id="KW-1133">Transmembrane helix</keyword>
<evidence type="ECO:0000256" key="9">
    <source>
        <dbReference type="SAM" id="MobiDB-lite"/>
    </source>
</evidence>
<feature type="region of interest" description="Disordered" evidence="9">
    <location>
        <begin position="211"/>
        <end position="234"/>
    </location>
</feature>
<gene>
    <name evidence="12" type="ORF">ENV70_02695</name>
</gene>
<dbReference type="InterPro" id="IPR002898">
    <property type="entry name" value="MotA_ExbB_proton_chnl"/>
</dbReference>
<reference evidence="12" key="1">
    <citation type="journal article" date="2020" name="mSystems">
        <title>Genome- and Community-Level Interaction Insights into Carbon Utilization and Element Cycling Functions of Hydrothermarchaeota in Hydrothermal Sediment.</title>
        <authorList>
            <person name="Zhou Z."/>
            <person name="Liu Y."/>
            <person name="Xu W."/>
            <person name="Pan J."/>
            <person name="Luo Z.H."/>
            <person name="Li M."/>
        </authorList>
    </citation>
    <scope>NUCLEOTIDE SEQUENCE [LARGE SCALE GENOMIC DNA]</scope>
    <source>
        <strain evidence="12">SpSt-783</strain>
    </source>
</reference>
<keyword evidence="4 10" id="KW-0812">Transmembrane</keyword>
<sequence length="234" mass="25490">MILGQPLVDVFKGSIVMIILLLCSIIALALIIERFLYFARHSFDTRVGFLKFSQVLRNQGTSAALAYANQKKNPLFGLFAIALQNQHLDADNLYDVLSSYVIEEKLKFDRYLGGMGTLANAATLLGLLGTVTGLIRAFHNISITGSGGPAVISAGIAEALLTTAFGLFIGIPTLFFYNYYTKKSNELAMSLEGVCDKVIVLLETMKKKTGNVNPEPVATPKPPPPPPEDTTWKF</sequence>
<comment type="similarity">
    <text evidence="8">Belongs to the exbB/tolQ family.</text>
</comment>
<feature type="transmembrane region" description="Helical" evidence="10">
    <location>
        <begin position="159"/>
        <end position="180"/>
    </location>
</feature>
<dbReference type="GO" id="GO:0017038">
    <property type="term" value="P:protein import"/>
    <property type="evidence" value="ECO:0007669"/>
    <property type="project" value="TreeGrafter"/>
</dbReference>
<dbReference type="AlphaFoldDB" id="A0A7C6AF35"/>
<accession>A0A7C6AF35</accession>
<evidence type="ECO:0000256" key="5">
    <source>
        <dbReference type="ARBA" id="ARBA00022927"/>
    </source>
</evidence>
<evidence type="ECO:0000256" key="1">
    <source>
        <dbReference type="ARBA" id="ARBA00004651"/>
    </source>
</evidence>
<evidence type="ECO:0000256" key="2">
    <source>
        <dbReference type="ARBA" id="ARBA00022448"/>
    </source>
</evidence>
<protein>
    <submittedName>
        <fullName evidence="12">MotA/TolQ/ExbB proton channel family protein</fullName>
    </submittedName>
</protein>
<keyword evidence="3" id="KW-1003">Cell membrane</keyword>
<keyword evidence="5 8" id="KW-0653">Protein transport</keyword>
<evidence type="ECO:0000256" key="10">
    <source>
        <dbReference type="SAM" id="Phobius"/>
    </source>
</evidence>
<dbReference type="PANTHER" id="PTHR30625">
    <property type="entry name" value="PROTEIN TOLQ"/>
    <property type="match status" value="1"/>
</dbReference>
<name>A0A7C6AF35_UNCW3</name>
<proteinExistence type="inferred from homology"/>
<dbReference type="EMBL" id="DTHJ01000057">
    <property type="protein sequence ID" value="HHS62511.1"/>
    <property type="molecule type" value="Genomic_DNA"/>
</dbReference>
<dbReference type="GO" id="GO:0005886">
    <property type="term" value="C:plasma membrane"/>
    <property type="evidence" value="ECO:0007669"/>
    <property type="project" value="UniProtKB-SubCell"/>
</dbReference>
<keyword evidence="2 8" id="KW-0813">Transport</keyword>
<feature type="compositionally biased region" description="Pro residues" evidence="9">
    <location>
        <begin position="217"/>
        <end position="228"/>
    </location>
</feature>
<feature type="transmembrane region" description="Helical" evidence="10">
    <location>
        <begin position="15"/>
        <end position="36"/>
    </location>
</feature>
<evidence type="ECO:0000256" key="8">
    <source>
        <dbReference type="RuleBase" id="RU004057"/>
    </source>
</evidence>
<comment type="subcellular location">
    <subcellularLocation>
        <location evidence="1">Cell membrane</location>
        <topology evidence="1">Multi-pass membrane protein</topology>
    </subcellularLocation>
    <subcellularLocation>
        <location evidence="8">Membrane</location>
        <topology evidence="8">Multi-pass membrane protein</topology>
    </subcellularLocation>
</comment>
<evidence type="ECO:0000256" key="3">
    <source>
        <dbReference type="ARBA" id="ARBA00022475"/>
    </source>
</evidence>
<feature type="transmembrane region" description="Helical" evidence="10">
    <location>
        <begin position="117"/>
        <end position="139"/>
    </location>
</feature>
<organism evidence="12">
    <name type="scientific">candidate division WOR-3 bacterium</name>
    <dbReference type="NCBI Taxonomy" id="2052148"/>
    <lineage>
        <taxon>Bacteria</taxon>
        <taxon>Bacteria division WOR-3</taxon>
    </lineage>
</organism>
<keyword evidence="7 10" id="KW-0472">Membrane</keyword>
<dbReference type="InterPro" id="IPR050790">
    <property type="entry name" value="ExbB/TolQ_transport"/>
</dbReference>
<evidence type="ECO:0000256" key="4">
    <source>
        <dbReference type="ARBA" id="ARBA00022692"/>
    </source>
</evidence>